<feature type="compositionally biased region" description="Basic and acidic residues" evidence="1">
    <location>
        <begin position="81"/>
        <end position="106"/>
    </location>
</feature>
<dbReference type="EMBL" id="BAAARY010000002">
    <property type="protein sequence ID" value="GAA2513347.1"/>
    <property type="molecule type" value="Genomic_DNA"/>
</dbReference>
<comment type="caution">
    <text evidence="3">The sequence shown here is derived from an EMBL/GenBank/DDBJ whole genome shotgun (WGS) entry which is preliminary data.</text>
</comment>
<evidence type="ECO:0000256" key="2">
    <source>
        <dbReference type="SAM" id="SignalP"/>
    </source>
</evidence>
<organism evidence="3 4">
    <name type="scientific">Pilimelia columellifera subsp. columellifera</name>
    <dbReference type="NCBI Taxonomy" id="706583"/>
    <lineage>
        <taxon>Bacteria</taxon>
        <taxon>Bacillati</taxon>
        <taxon>Actinomycetota</taxon>
        <taxon>Actinomycetes</taxon>
        <taxon>Micromonosporales</taxon>
        <taxon>Micromonosporaceae</taxon>
        <taxon>Pilimelia</taxon>
    </lineage>
</organism>
<feature type="region of interest" description="Disordered" evidence="1">
    <location>
        <begin position="29"/>
        <end position="119"/>
    </location>
</feature>
<keyword evidence="4" id="KW-1185">Reference proteome</keyword>
<evidence type="ECO:0000256" key="1">
    <source>
        <dbReference type="SAM" id="MobiDB-lite"/>
    </source>
</evidence>
<protein>
    <submittedName>
        <fullName evidence="3">Uncharacterized protein</fullName>
    </submittedName>
</protein>
<dbReference type="Proteomes" id="UP001499978">
    <property type="component" value="Unassembled WGS sequence"/>
</dbReference>
<dbReference type="RefSeq" id="WP_344167878.1">
    <property type="nucleotide sequence ID" value="NZ_BAAARY010000002.1"/>
</dbReference>
<evidence type="ECO:0000313" key="3">
    <source>
        <dbReference type="EMBL" id="GAA2513347.1"/>
    </source>
</evidence>
<reference evidence="4" key="1">
    <citation type="journal article" date="2019" name="Int. J. Syst. Evol. Microbiol.">
        <title>The Global Catalogue of Microorganisms (GCM) 10K type strain sequencing project: providing services to taxonomists for standard genome sequencing and annotation.</title>
        <authorList>
            <consortium name="The Broad Institute Genomics Platform"/>
            <consortium name="The Broad Institute Genome Sequencing Center for Infectious Disease"/>
            <person name="Wu L."/>
            <person name="Ma J."/>
        </authorList>
    </citation>
    <scope>NUCLEOTIDE SEQUENCE [LARGE SCALE GENOMIC DNA]</scope>
    <source>
        <strain evidence="4">JCM 3367</strain>
    </source>
</reference>
<evidence type="ECO:0000313" key="4">
    <source>
        <dbReference type="Proteomes" id="UP001499978"/>
    </source>
</evidence>
<accession>A0ABP6AHE5</accession>
<feature type="compositionally biased region" description="Polar residues" evidence="1">
    <location>
        <begin position="30"/>
        <end position="48"/>
    </location>
</feature>
<name>A0ABP6AHE5_9ACTN</name>
<feature type="signal peptide" evidence="2">
    <location>
        <begin position="1"/>
        <end position="25"/>
    </location>
</feature>
<sequence>MKKLIVATVAGVVLAGAGVGTVAWAAEPTASPSVPTDSIVSPTPNASPDPTDRFDDHPGAGHRRHSGDDARHRAAGHRRHSGDDDSRHDDDRRHDRARSGDDDSGHGRGRGRGRGGDDR</sequence>
<keyword evidence="2" id="KW-0732">Signal</keyword>
<feature type="compositionally biased region" description="Basic and acidic residues" evidence="1">
    <location>
        <begin position="50"/>
        <end position="59"/>
    </location>
</feature>
<feature type="chain" id="PRO_5045706799" evidence="2">
    <location>
        <begin position="26"/>
        <end position="119"/>
    </location>
</feature>
<gene>
    <name evidence="3" type="ORF">GCM10010201_06230</name>
</gene>
<proteinExistence type="predicted"/>